<feature type="region of interest" description="Disordered" evidence="1">
    <location>
        <begin position="71"/>
        <end position="109"/>
    </location>
</feature>
<dbReference type="EMBL" id="CDMY01000439">
    <property type="protein sequence ID" value="CEM12907.1"/>
    <property type="molecule type" value="Genomic_DNA"/>
</dbReference>
<name>A0A0G4FIG7_VITBC</name>
<reference evidence="2 3" key="1">
    <citation type="submission" date="2014-11" db="EMBL/GenBank/DDBJ databases">
        <authorList>
            <person name="Zhu J."/>
            <person name="Qi W."/>
            <person name="Song R."/>
        </authorList>
    </citation>
    <scope>NUCLEOTIDE SEQUENCE [LARGE SCALE GENOMIC DNA]</scope>
</reference>
<accession>A0A0G4FIG7</accession>
<evidence type="ECO:0000313" key="3">
    <source>
        <dbReference type="Proteomes" id="UP000041254"/>
    </source>
</evidence>
<gene>
    <name evidence="2" type="ORF">Vbra_5827</name>
</gene>
<sequence>MTSFIEEPEPTPEDERRALVIEIEKRDRRRDNFFTRGLRNLERQAGLFMQANPEFARQAFLLDAMQQSRGRIEELSSNSSRGGGKKGGVSREPSEASEAAGSRTPPLPPWMCNLRMPDFSQLNNTEEFGTSPTTPPCTAQPPLLALAFRPSGSPTPIPSSPLIQPASPAHSQAASGASTPRSGGRLVPPPPMTWWQRLWAFIWTVPG</sequence>
<protein>
    <submittedName>
        <fullName evidence="2">Uncharacterized protein</fullName>
    </submittedName>
</protein>
<keyword evidence="3" id="KW-1185">Reference proteome</keyword>
<dbReference type="InParanoid" id="A0A0G4FIG7"/>
<evidence type="ECO:0000256" key="1">
    <source>
        <dbReference type="SAM" id="MobiDB-lite"/>
    </source>
</evidence>
<feature type="region of interest" description="Disordered" evidence="1">
    <location>
        <begin position="148"/>
        <end position="188"/>
    </location>
</feature>
<organism evidence="2 3">
    <name type="scientific">Vitrella brassicaformis (strain CCMP3155)</name>
    <dbReference type="NCBI Taxonomy" id="1169540"/>
    <lineage>
        <taxon>Eukaryota</taxon>
        <taxon>Sar</taxon>
        <taxon>Alveolata</taxon>
        <taxon>Colpodellida</taxon>
        <taxon>Vitrellaceae</taxon>
        <taxon>Vitrella</taxon>
    </lineage>
</organism>
<dbReference type="AlphaFoldDB" id="A0A0G4FIG7"/>
<dbReference type="Proteomes" id="UP000041254">
    <property type="component" value="Unassembled WGS sequence"/>
</dbReference>
<evidence type="ECO:0000313" key="2">
    <source>
        <dbReference type="EMBL" id="CEM12907.1"/>
    </source>
</evidence>
<dbReference type="VEuPathDB" id="CryptoDB:Vbra_5827"/>
<feature type="compositionally biased region" description="Low complexity" evidence="1">
    <location>
        <begin position="160"/>
        <end position="178"/>
    </location>
</feature>
<proteinExistence type="predicted"/>